<gene>
    <name evidence="1" type="primary">Acey_s0019.g3793</name>
    <name evidence="1" type="ORF">Y032_0019g3793</name>
</gene>
<name>A0A016V3T1_9BILA</name>
<protein>
    <submittedName>
        <fullName evidence="1">Uncharacterized protein</fullName>
    </submittedName>
</protein>
<dbReference type="Proteomes" id="UP000024635">
    <property type="component" value="Unassembled WGS sequence"/>
</dbReference>
<comment type="caution">
    <text evidence="1">The sequence shown here is derived from an EMBL/GenBank/DDBJ whole genome shotgun (WGS) entry which is preliminary data.</text>
</comment>
<accession>A0A016V3T1</accession>
<organism evidence="1 2">
    <name type="scientific">Ancylostoma ceylanicum</name>
    <dbReference type="NCBI Taxonomy" id="53326"/>
    <lineage>
        <taxon>Eukaryota</taxon>
        <taxon>Metazoa</taxon>
        <taxon>Ecdysozoa</taxon>
        <taxon>Nematoda</taxon>
        <taxon>Chromadorea</taxon>
        <taxon>Rhabditida</taxon>
        <taxon>Rhabditina</taxon>
        <taxon>Rhabditomorpha</taxon>
        <taxon>Strongyloidea</taxon>
        <taxon>Ancylostomatidae</taxon>
        <taxon>Ancylostomatinae</taxon>
        <taxon>Ancylostoma</taxon>
    </lineage>
</organism>
<evidence type="ECO:0000313" key="2">
    <source>
        <dbReference type="Proteomes" id="UP000024635"/>
    </source>
</evidence>
<proteinExistence type="predicted"/>
<sequence length="80" mass="9105">MFRTTAAEDKLKEQRAKAALRTFLVSARDFGGVCFDIHKASNALEFVRFPGMLLVSNYNDSSIEEKRRPTTGMRIYVYPA</sequence>
<keyword evidence="2" id="KW-1185">Reference proteome</keyword>
<evidence type="ECO:0000313" key="1">
    <source>
        <dbReference type="EMBL" id="EYC21393.1"/>
    </source>
</evidence>
<reference evidence="2" key="1">
    <citation type="journal article" date="2015" name="Nat. Genet.">
        <title>The genome and transcriptome of the zoonotic hookworm Ancylostoma ceylanicum identify infection-specific gene families.</title>
        <authorList>
            <person name="Schwarz E.M."/>
            <person name="Hu Y."/>
            <person name="Antoshechkin I."/>
            <person name="Miller M.M."/>
            <person name="Sternberg P.W."/>
            <person name="Aroian R.V."/>
        </authorList>
    </citation>
    <scope>NUCLEOTIDE SEQUENCE</scope>
    <source>
        <strain evidence="2">HY135</strain>
    </source>
</reference>
<dbReference type="EMBL" id="JARK01001355">
    <property type="protein sequence ID" value="EYC21393.1"/>
    <property type="molecule type" value="Genomic_DNA"/>
</dbReference>
<dbReference type="AlphaFoldDB" id="A0A016V3T1"/>